<dbReference type="AlphaFoldDB" id="A0A1Q9A678"/>
<accession>A0A1Q9A678</accession>
<name>A0A1Q9A678_9HYPH</name>
<dbReference type="Proteomes" id="UP000185598">
    <property type="component" value="Unassembled WGS sequence"/>
</dbReference>
<dbReference type="STRING" id="887144.BJF91_12210"/>
<reference evidence="2 3" key="1">
    <citation type="submission" date="2016-09" db="EMBL/GenBank/DDBJ databases">
        <title>Rhizobium oryziradicis sp. nov., isolated from the root of rice.</title>
        <authorList>
            <person name="Zhao J."/>
            <person name="Zhang X."/>
        </authorList>
    </citation>
    <scope>NUCLEOTIDE SEQUENCE [LARGE SCALE GENOMIC DNA]</scope>
    <source>
        <strain evidence="2 3">14971</strain>
    </source>
</reference>
<evidence type="ECO:0000313" key="1">
    <source>
        <dbReference type="EMBL" id="MBB4008785.1"/>
    </source>
</evidence>
<dbReference type="EMBL" id="MKIN01000021">
    <property type="protein sequence ID" value="OLP50094.1"/>
    <property type="molecule type" value="Genomic_DNA"/>
</dbReference>
<dbReference type="EC" id="1.5.3.1" evidence="1"/>
<dbReference type="GO" id="GO:0008115">
    <property type="term" value="F:sarcosine oxidase activity"/>
    <property type="evidence" value="ECO:0007669"/>
    <property type="project" value="UniProtKB-EC"/>
</dbReference>
<dbReference type="InterPro" id="IPR027266">
    <property type="entry name" value="TrmE/GcvT-like"/>
</dbReference>
<reference evidence="1 4" key="2">
    <citation type="submission" date="2020-08" db="EMBL/GenBank/DDBJ databases">
        <title>Genomic Encyclopedia of Type Strains, Phase IV (KMG-IV): sequencing the most valuable type-strain genomes for metagenomic binning, comparative biology and taxonomic classification.</title>
        <authorList>
            <person name="Goeker M."/>
        </authorList>
    </citation>
    <scope>NUCLEOTIDE SEQUENCE [LARGE SCALE GENOMIC DNA]</scope>
    <source>
        <strain evidence="1 4">DSM 100021</strain>
    </source>
</reference>
<evidence type="ECO:0000313" key="2">
    <source>
        <dbReference type="EMBL" id="OLP50094.1"/>
    </source>
</evidence>
<keyword evidence="3" id="KW-1185">Reference proteome</keyword>
<dbReference type="Proteomes" id="UP000544107">
    <property type="component" value="Unassembled WGS sequence"/>
</dbReference>
<organism evidence="2 3">
    <name type="scientific">Allorhizobium taibaishanense</name>
    <dbReference type="NCBI Taxonomy" id="887144"/>
    <lineage>
        <taxon>Bacteria</taxon>
        <taxon>Pseudomonadati</taxon>
        <taxon>Pseudomonadota</taxon>
        <taxon>Alphaproteobacteria</taxon>
        <taxon>Hyphomicrobiales</taxon>
        <taxon>Rhizobiaceae</taxon>
        <taxon>Rhizobium/Agrobacterium group</taxon>
        <taxon>Allorhizobium</taxon>
    </lineage>
</organism>
<evidence type="ECO:0000313" key="4">
    <source>
        <dbReference type="Proteomes" id="UP000544107"/>
    </source>
</evidence>
<dbReference type="RefSeq" id="WP_075613986.1">
    <property type="nucleotide sequence ID" value="NZ_JACIED010000003.1"/>
</dbReference>
<dbReference type="Gene3D" id="3.30.1360.120">
    <property type="entry name" value="Probable tRNA modification gtpase trme, domain 1"/>
    <property type="match status" value="1"/>
</dbReference>
<keyword evidence="1" id="KW-0560">Oxidoreductase</keyword>
<protein>
    <submittedName>
        <fullName evidence="1">Sarcosine oxidase subunit gamma</fullName>
        <ecNumber evidence="1">1.5.3.1</ecNumber>
    </submittedName>
</protein>
<proteinExistence type="predicted"/>
<comment type="caution">
    <text evidence="2">The sequence shown here is derived from an EMBL/GenBank/DDBJ whole genome shotgun (WGS) entry which is preliminary data.</text>
</comment>
<dbReference type="EMBL" id="JACIED010000003">
    <property type="protein sequence ID" value="MBB4008785.1"/>
    <property type="molecule type" value="Genomic_DNA"/>
</dbReference>
<gene>
    <name evidence="2" type="ORF">BJF91_12210</name>
    <name evidence="1" type="ORF">GGQ71_003065</name>
</gene>
<evidence type="ECO:0000313" key="3">
    <source>
        <dbReference type="Proteomes" id="UP000185598"/>
    </source>
</evidence>
<dbReference type="OrthoDB" id="8098081at2"/>
<dbReference type="InterPro" id="IPR007375">
    <property type="entry name" value="SoxG"/>
</dbReference>
<dbReference type="Pfam" id="PF04268">
    <property type="entry name" value="SoxG"/>
    <property type="match status" value="1"/>
</dbReference>
<sequence length="166" mass="17339">MTAFELIRQPALIGETVRTFGALTIEAPAGLTIVQLLGKPGSAPPADLPAGVSLRASGPGQWFAVSAAEADGTAIAASGFDSVDQSHGRVLIRVSGGPVRRMLAKGTAVDLHPDSFAIGMSAMTLIGHIGVNLTRTGQDEFELLVLRGFAESLWEDLIGMAREFQI</sequence>
<dbReference type="SUPFAM" id="SSF103025">
    <property type="entry name" value="Folate-binding domain"/>
    <property type="match status" value="1"/>
</dbReference>